<feature type="non-terminal residue" evidence="1">
    <location>
        <position position="173"/>
    </location>
</feature>
<proteinExistence type="predicted"/>
<accession>A0A060BQF6</accession>
<reference evidence="1" key="1">
    <citation type="journal article" date="2013" name="Environ. Microbiol.">
        <title>Seasonally variable intestinal metagenomes of the red palm weevil (Rhynchophorus ferrugineus).</title>
        <authorList>
            <person name="Jia S."/>
            <person name="Zhang X."/>
            <person name="Zhang G."/>
            <person name="Yin A."/>
            <person name="Zhang S."/>
            <person name="Li F."/>
            <person name="Wang L."/>
            <person name="Zhao D."/>
            <person name="Yun Q."/>
            <person name="Tala"/>
            <person name="Wang J."/>
            <person name="Sun G."/>
            <person name="Baabdullah M."/>
            <person name="Yu X."/>
            <person name="Hu S."/>
            <person name="Al-Mssallem I.S."/>
            <person name="Yu J."/>
        </authorList>
    </citation>
    <scope>NUCLEOTIDE SEQUENCE</scope>
</reference>
<dbReference type="Pfam" id="PF13489">
    <property type="entry name" value="Methyltransf_23"/>
    <property type="match status" value="1"/>
</dbReference>
<dbReference type="SUPFAM" id="SSF53335">
    <property type="entry name" value="S-adenosyl-L-methionine-dependent methyltransferases"/>
    <property type="match status" value="1"/>
</dbReference>
<dbReference type="Gene3D" id="3.40.50.150">
    <property type="entry name" value="Vaccinia Virus protein VP39"/>
    <property type="match status" value="1"/>
</dbReference>
<sequence length="173" mass="18711">ASERLSEARRVLGGSAEFVQMDARRIPARETFDVIGAFDVVEHIAEDEAVLASMHEAVRPGGGVVLAVPQHPFLWSEFDEISHHARRYSRGELEAKLVRAGFDVEFSGSYTVVLFPAMVASRLLRGRRSPSVAKTAESSGPTSDGGDLRLPGWLNAVARTLLQGEVTLTLAGL</sequence>
<organism evidence="1">
    <name type="scientific">uncultured Candidatus Solibacter sp</name>
    <dbReference type="NCBI Taxonomy" id="708629"/>
    <lineage>
        <taxon>Bacteria</taxon>
        <taxon>Pseudomonadati</taxon>
        <taxon>Acidobacteriota</taxon>
        <taxon>Terriglobia</taxon>
        <taxon>Bryobacterales</taxon>
        <taxon>Solibacteraceae</taxon>
        <taxon>Candidatus Solibacter</taxon>
        <taxon>environmental samples</taxon>
    </lineage>
</organism>
<protein>
    <submittedName>
        <fullName evidence="1">CAZy families GT2 protein</fullName>
    </submittedName>
</protein>
<dbReference type="AlphaFoldDB" id="A0A060BQF6"/>
<dbReference type="EMBL" id="KF119332">
    <property type="protein sequence ID" value="AIA86598.1"/>
    <property type="molecule type" value="Genomic_DNA"/>
</dbReference>
<evidence type="ECO:0000313" key="1">
    <source>
        <dbReference type="EMBL" id="AIA86598.1"/>
    </source>
</evidence>
<feature type="non-terminal residue" evidence="1">
    <location>
        <position position="1"/>
    </location>
</feature>
<name>A0A060BQF6_9BACT</name>
<dbReference type="InterPro" id="IPR029063">
    <property type="entry name" value="SAM-dependent_MTases_sf"/>
</dbReference>